<dbReference type="EMBL" id="JAATVY010000003">
    <property type="protein sequence ID" value="NJC69359.1"/>
    <property type="molecule type" value="Genomic_DNA"/>
</dbReference>
<evidence type="ECO:0000313" key="3">
    <source>
        <dbReference type="Proteomes" id="UP000722989"/>
    </source>
</evidence>
<proteinExistence type="predicted"/>
<feature type="region of interest" description="Disordered" evidence="1">
    <location>
        <begin position="126"/>
        <end position="165"/>
    </location>
</feature>
<accession>A0ABX0XTN9</accession>
<dbReference type="Proteomes" id="UP000722989">
    <property type="component" value="Unassembled WGS sequence"/>
</dbReference>
<reference evidence="2 3" key="1">
    <citation type="submission" date="2020-03" db="EMBL/GenBank/DDBJ databases">
        <title>WGS of the type strain of Planosporangium spp.</title>
        <authorList>
            <person name="Thawai C."/>
        </authorList>
    </citation>
    <scope>NUCLEOTIDE SEQUENCE [LARGE SCALE GENOMIC DNA]</scope>
    <source>
        <strain evidence="2 3">TBRC 5610</strain>
    </source>
</reference>
<evidence type="ECO:0008006" key="4">
    <source>
        <dbReference type="Google" id="ProtNLM"/>
    </source>
</evidence>
<feature type="compositionally biased region" description="Basic residues" evidence="1">
    <location>
        <begin position="152"/>
        <end position="165"/>
    </location>
</feature>
<evidence type="ECO:0000313" key="2">
    <source>
        <dbReference type="EMBL" id="NJC69359.1"/>
    </source>
</evidence>
<sequence>MEQVPLVDEAMKKAAVAWLTVPGAGPAYAVWCVWIDGALYVVSGPGEQVAPGLAEATTAYVTARGDHGGRIVTWPAEVSRITFGTDEWDAVATQLAGKRLNARGATEEIVTRWAAECVVSRLAPAGAPTEAGSTLPDASLAAPPPPTPAARTPRRPFRLHRVRKR</sequence>
<dbReference type="RefSeq" id="WP_167924241.1">
    <property type="nucleotide sequence ID" value="NZ_JAATVY010000003.1"/>
</dbReference>
<evidence type="ECO:0000256" key="1">
    <source>
        <dbReference type="SAM" id="MobiDB-lite"/>
    </source>
</evidence>
<gene>
    <name evidence="2" type="ORF">HC031_06435</name>
</gene>
<name>A0ABX0XTN9_9ACTN</name>
<organism evidence="2 3">
    <name type="scientific">Planosporangium thailandense</name>
    <dbReference type="NCBI Taxonomy" id="765197"/>
    <lineage>
        <taxon>Bacteria</taxon>
        <taxon>Bacillati</taxon>
        <taxon>Actinomycetota</taxon>
        <taxon>Actinomycetes</taxon>
        <taxon>Micromonosporales</taxon>
        <taxon>Micromonosporaceae</taxon>
        <taxon>Planosporangium</taxon>
    </lineage>
</organism>
<keyword evidence="3" id="KW-1185">Reference proteome</keyword>
<protein>
    <recommendedName>
        <fullName evidence="4">Immunity protein 35 domain-containing protein</fullName>
    </recommendedName>
</protein>
<comment type="caution">
    <text evidence="2">The sequence shown here is derived from an EMBL/GenBank/DDBJ whole genome shotgun (WGS) entry which is preliminary data.</text>
</comment>